<dbReference type="Proteomes" id="UP000019678">
    <property type="component" value="Unassembled WGS sequence"/>
</dbReference>
<dbReference type="SUPFAM" id="SSF53756">
    <property type="entry name" value="UDP-Glycosyltransferase/glycogen phosphorylase"/>
    <property type="match status" value="1"/>
</dbReference>
<dbReference type="STRING" id="1192034.CAP_1266"/>
<accession>A0A017TDM4</accession>
<dbReference type="Gene3D" id="3.40.50.2000">
    <property type="entry name" value="Glycogen Phosphorylase B"/>
    <property type="match status" value="1"/>
</dbReference>
<proteinExistence type="predicted"/>
<gene>
    <name evidence="2" type="ORF">CAP_1266</name>
</gene>
<dbReference type="AlphaFoldDB" id="A0A017TDM4"/>
<dbReference type="Pfam" id="PF13524">
    <property type="entry name" value="Glyco_trans_1_2"/>
    <property type="match status" value="1"/>
</dbReference>
<evidence type="ECO:0000313" key="2">
    <source>
        <dbReference type="EMBL" id="EYF07007.1"/>
    </source>
</evidence>
<evidence type="ECO:0000313" key="3">
    <source>
        <dbReference type="Proteomes" id="UP000019678"/>
    </source>
</evidence>
<dbReference type="InterPro" id="IPR055259">
    <property type="entry name" value="YkvP/CgeB_Glyco_trans-like"/>
</dbReference>
<name>A0A017TDM4_9BACT</name>
<evidence type="ECO:0000259" key="1">
    <source>
        <dbReference type="Pfam" id="PF13524"/>
    </source>
</evidence>
<reference evidence="2 3" key="1">
    <citation type="submission" date="2013-05" db="EMBL/GenBank/DDBJ databases">
        <title>Genome assembly of Chondromyces apiculatus DSM 436.</title>
        <authorList>
            <person name="Sharma G."/>
            <person name="Khatri I."/>
            <person name="Kaur C."/>
            <person name="Mayilraj S."/>
            <person name="Subramanian S."/>
        </authorList>
    </citation>
    <scope>NUCLEOTIDE SEQUENCE [LARGE SCALE GENOMIC DNA]</scope>
    <source>
        <strain evidence="2 3">DSM 436</strain>
    </source>
</reference>
<dbReference type="eggNOG" id="COG4641">
    <property type="taxonomic scope" value="Bacteria"/>
</dbReference>
<protein>
    <recommendedName>
        <fullName evidence="1">Spore protein YkvP/CgeB glycosyl transferase-like domain-containing protein</fullName>
    </recommendedName>
</protein>
<organism evidence="2 3">
    <name type="scientific">Chondromyces apiculatus DSM 436</name>
    <dbReference type="NCBI Taxonomy" id="1192034"/>
    <lineage>
        <taxon>Bacteria</taxon>
        <taxon>Pseudomonadati</taxon>
        <taxon>Myxococcota</taxon>
        <taxon>Polyangia</taxon>
        <taxon>Polyangiales</taxon>
        <taxon>Polyangiaceae</taxon>
        <taxon>Chondromyces</taxon>
    </lineage>
</organism>
<keyword evidence="3" id="KW-1185">Reference proteome</keyword>
<feature type="domain" description="Spore protein YkvP/CgeB glycosyl transferase-like" evidence="1">
    <location>
        <begin position="209"/>
        <end position="354"/>
    </location>
</feature>
<dbReference type="EMBL" id="ASRX01000013">
    <property type="protein sequence ID" value="EYF07007.1"/>
    <property type="molecule type" value="Genomic_DNA"/>
</dbReference>
<comment type="caution">
    <text evidence="2">The sequence shown here is derived from an EMBL/GenBank/DDBJ whole genome shotgun (WGS) entry which is preliminary data.</text>
</comment>
<sequence>MREIMSTKSLRYVFLGLSLTSSWGNGHASAYRALLRGLRARGHSLLFLERDLPCHEQHRDLRRPPYAEVGLYRSLDELRDRYAQAVREAALVVVGSGVPEGALVGAWVTEEARGRAAFYDLDTPVTLRKLALGDHSGLTPQLIGRYDLYLSFTGGPTLSLLERKYGAQRARPLYCGVDPEMYHPEPAEPRWDLGYLGTYTEEKQQVLERLLLEPARRFRRGRFAVAGSQYPASIAWPENVHQLEHLTPEKHRAFYNAQRFTLNVTRGDMVESGWSPGVRLFEAAACGTPILTDPWPGLEAFFQPGREILLVRSTDDVVRRVRETFDSERLAIAQRARQRIFAEHTSSHRAETLEKYTLELLDEGSRQRLKVGREAQVALHPEG</sequence>